<keyword evidence="1" id="KW-0732">Signal</keyword>
<evidence type="ECO:0000259" key="2">
    <source>
        <dbReference type="Pfam" id="PF11845"/>
    </source>
</evidence>
<name>A0A944MBR5_9GAMM</name>
<dbReference type="Pfam" id="PF11845">
    <property type="entry name" value="Tll0287-like"/>
    <property type="match status" value="1"/>
</dbReference>
<dbReference type="Proteomes" id="UP000770889">
    <property type="component" value="Unassembled WGS sequence"/>
</dbReference>
<gene>
    <name evidence="3" type="ORF">KME65_05990</name>
</gene>
<accession>A0A944MBR5</accession>
<feature type="chain" id="PRO_5037301066" evidence="1">
    <location>
        <begin position="23"/>
        <end position="190"/>
    </location>
</feature>
<organism evidence="3 4">
    <name type="scientific">Candidatus Thiodiazotropha taylori</name>
    <dbReference type="NCBI Taxonomy" id="2792791"/>
    <lineage>
        <taxon>Bacteria</taxon>
        <taxon>Pseudomonadati</taxon>
        <taxon>Pseudomonadota</taxon>
        <taxon>Gammaproteobacteria</taxon>
        <taxon>Chromatiales</taxon>
        <taxon>Sedimenticolaceae</taxon>
        <taxon>Candidatus Thiodiazotropha</taxon>
    </lineage>
</organism>
<proteinExistence type="predicted"/>
<evidence type="ECO:0000313" key="3">
    <source>
        <dbReference type="EMBL" id="MBT2988497.1"/>
    </source>
</evidence>
<evidence type="ECO:0000256" key="1">
    <source>
        <dbReference type="SAM" id="SignalP"/>
    </source>
</evidence>
<reference evidence="3 4" key="1">
    <citation type="submission" date="2021-05" db="EMBL/GenBank/DDBJ databases">
        <title>Genetic and Functional Diversity in Clade A Lucinid endosymbionts from the Bahamas.</title>
        <authorList>
            <person name="Giani N.M."/>
            <person name="Engel A.S."/>
            <person name="Campbell B.J."/>
        </authorList>
    </citation>
    <scope>NUCLEOTIDE SEQUENCE [LARGE SCALE GENOMIC DNA]</scope>
    <source>
        <strain evidence="3">LUC16012Gg_MoonRockCtena</strain>
    </source>
</reference>
<protein>
    <submittedName>
        <fullName evidence="3">DUF3365 domain-containing protein</fullName>
    </submittedName>
</protein>
<dbReference type="AlphaFoldDB" id="A0A944MBR5"/>
<dbReference type="EMBL" id="JAHHGM010000004">
    <property type="protein sequence ID" value="MBT2988497.1"/>
    <property type="molecule type" value="Genomic_DNA"/>
</dbReference>
<feature type="signal peptide" evidence="1">
    <location>
        <begin position="1"/>
        <end position="22"/>
    </location>
</feature>
<comment type="caution">
    <text evidence="3">The sequence shown here is derived from an EMBL/GenBank/DDBJ whole genome shotgun (WGS) entry which is preliminary data.</text>
</comment>
<dbReference type="InterPro" id="IPR021796">
    <property type="entry name" value="Tll0287-like_dom"/>
</dbReference>
<evidence type="ECO:0000313" key="4">
    <source>
        <dbReference type="Proteomes" id="UP000770889"/>
    </source>
</evidence>
<sequence>MYKNVNAIVLATTVSLAGTVQADQSLQANLEEGKGVIKAFFGDLKGELVKGMKAGGPVSTIATCNKVAPSLAEAHSQMSGWDVGRTSLKLRNPNNAPDAWEITVLKEFEARKAAGEDPMKLVKGEIVEEQGRKVFRMMKAIPTAEVCTKCHGDAIAEPVAAKLDELYPADKARGYKVGDLRGAFTLKKRF</sequence>
<feature type="domain" description="Tll0287-like" evidence="2">
    <location>
        <begin position="44"/>
        <end position="186"/>
    </location>
</feature>